<keyword evidence="2" id="KW-0479">Metal-binding</keyword>
<evidence type="ECO:0000256" key="1">
    <source>
        <dbReference type="ARBA" id="ARBA00009374"/>
    </source>
</evidence>
<dbReference type="AlphaFoldDB" id="A0A498I7W1"/>
<reference evidence="6 7" key="1">
    <citation type="submission" date="2018-10" db="EMBL/GenBank/DDBJ databases">
        <title>A high-quality apple genome assembly.</title>
        <authorList>
            <person name="Hu J."/>
        </authorList>
    </citation>
    <scope>NUCLEOTIDE SEQUENCE [LARGE SCALE GENOMIC DNA]</scope>
    <source>
        <strain evidence="7">cv. HFTH1</strain>
        <tissue evidence="6">Young leaf</tissue>
    </source>
</reference>
<dbReference type="STRING" id="3750.A0A498I7W1"/>
<proteinExistence type="inferred from homology"/>
<comment type="similarity">
    <text evidence="1">Belongs to the FLZ family.</text>
</comment>
<name>A0A498I7W1_MALDO</name>
<dbReference type="InterPro" id="IPR044181">
    <property type="entry name" value="FLZ17/18"/>
</dbReference>
<protein>
    <recommendedName>
        <fullName evidence="5">FLZ-type domain-containing protein</fullName>
    </recommendedName>
</protein>
<comment type="caution">
    <text evidence="6">The sequence shown here is derived from an EMBL/GenBank/DDBJ whole genome shotgun (WGS) entry which is preliminary data.</text>
</comment>
<evidence type="ECO:0000259" key="5">
    <source>
        <dbReference type="PROSITE" id="PS51795"/>
    </source>
</evidence>
<dbReference type="InterPro" id="IPR007650">
    <property type="entry name" value="Zf-FLZ_dom"/>
</dbReference>
<keyword evidence="3" id="KW-0862">Zinc</keyword>
<evidence type="ECO:0000313" key="6">
    <source>
        <dbReference type="EMBL" id="RXH78155.1"/>
    </source>
</evidence>
<dbReference type="PANTHER" id="PTHR47847">
    <property type="entry name" value="FCS-LIKE ZINC FINGER 17"/>
    <property type="match status" value="1"/>
</dbReference>
<evidence type="ECO:0000256" key="4">
    <source>
        <dbReference type="PROSITE-ProRule" id="PRU01131"/>
    </source>
</evidence>
<dbReference type="Proteomes" id="UP000290289">
    <property type="component" value="Chromosome 13"/>
</dbReference>
<keyword evidence="7" id="KW-1185">Reference proteome</keyword>
<dbReference type="PANTHER" id="PTHR47847:SF2">
    <property type="entry name" value="FCS-LIKE ZINC FINGER 17-RELATED"/>
    <property type="match status" value="1"/>
</dbReference>
<feature type="zinc finger region" description="FLZ-type" evidence="4">
    <location>
        <begin position="34"/>
        <end position="78"/>
    </location>
</feature>
<dbReference type="Pfam" id="PF04570">
    <property type="entry name" value="zf-FLZ"/>
    <property type="match status" value="1"/>
</dbReference>
<organism evidence="6 7">
    <name type="scientific">Malus domestica</name>
    <name type="common">Apple</name>
    <name type="synonym">Pyrus malus</name>
    <dbReference type="NCBI Taxonomy" id="3750"/>
    <lineage>
        <taxon>Eukaryota</taxon>
        <taxon>Viridiplantae</taxon>
        <taxon>Streptophyta</taxon>
        <taxon>Embryophyta</taxon>
        <taxon>Tracheophyta</taxon>
        <taxon>Spermatophyta</taxon>
        <taxon>Magnoliopsida</taxon>
        <taxon>eudicotyledons</taxon>
        <taxon>Gunneridae</taxon>
        <taxon>Pentapetalae</taxon>
        <taxon>rosids</taxon>
        <taxon>fabids</taxon>
        <taxon>Rosales</taxon>
        <taxon>Rosaceae</taxon>
        <taxon>Amygdaloideae</taxon>
        <taxon>Maleae</taxon>
        <taxon>Malus</taxon>
    </lineage>
</organism>
<evidence type="ECO:0000256" key="2">
    <source>
        <dbReference type="ARBA" id="ARBA00022723"/>
    </source>
</evidence>
<gene>
    <name evidence="6" type="ORF">DVH24_001673</name>
</gene>
<dbReference type="PROSITE" id="PS51795">
    <property type="entry name" value="ZF_FLZ"/>
    <property type="match status" value="1"/>
</dbReference>
<feature type="domain" description="FLZ-type" evidence="5">
    <location>
        <begin position="34"/>
        <end position="78"/>
    </location>
</feature>
<dbReference type="GO" id="GO:0008270">
    <property type="term" value="F:zinc ion binding"/>
    <property type="evidence" value="ECO:0007669"/>
    <property type="project" value="UniProtKB-KW"/>
</dbReference>
<accession>A0A498I7W1</accession>
<evidence type="ECO:0000256" key="3">
    <source>
        <dbReference type="ARBA" id="ARBA00022771"/>
    </source>
</evidence>
<evidence type="ECO:0000313" key="7">
    <source>
        <dbReference type="Proteomes" id="UP000290289"/>
    </source>
</evidence>
<keyword evidence="3" id="KW-0863">Zinc-finger</keyword>
<sequence>MEQQPGRSIFTLNSPIGETTGFVYKKPPDEGFRAFLKCCSLCKKKLRQDKEVYMYGCLTAFCSLKWQDDQMALDRMSVVSDINRSDVG</sequence>
<dbReference type="EMBL" id="RDQH01000339">
    <property type="protein sequence ID" value="RXH78155.1"/>
    <property type="molecule type" value="Genomic_DNA"/>
</dbReference>